<dbReference type="InterPro" id="IPR050248">
    <property type="entry name" value="Polysacc_deacetylase_ArnD"/>
</dbReference>
<reference evidence="25 26" key="1">
    <citation type="submission" date="2015-03" db="EMBL/GenBank/DDBJ databases">
        <title>Genomics and transcriptomics of the oil-accumulating basidiomycete yeast T. oleaginosus allow insights into substrate utilization and the diverse evolutionary trajectories of mating systems in fungi.</title>
        <authorList>
            <consortium name="DOE Joint Genome Institute"/>
            <person name="Kourist R."/>
            <person name="Kracht O."/>
            <person name="Bracharz F."/>
            <person name="Lipzen A."/>
            <person name="Nolan M."/>
            <person name="Ohm R."/>
            <person name="Grigoriev I."/>
            <person name="Sun S."/>
            <person name="Heitman J."/>
            <person name="Bruck T."/>
            <person name="Nowrousian M."/>
        </authorList>
    </citation>
    <scope>NUCLEOTIDE SEQUENCE [LARGE SCALE GENOMIC DNA]</scope>
    <source>
        <strain evidence="25 26">IBC0246</strain>
    </source>
</reference>
<evidence type="ECO:0000256" key="3">
    <source>
        <dbReference type="ARBA" id="ARBA00004609"/>
    </source>
</evidence>
<evidence type="ECO:0000256" key="17">
    <source>
        <dbReference type="ARBA" id="ARBA00023288"/>
    </source>
</evidence>
<evidence type="ECO:0000256" key="20">
    <source>
        <dbReference type="ARBA" id="ARBA00024056"/>
    </source>
</evidence>
<dbReference type="GO" id="GO:0046872">
    <property type="term" value="F:metal ion binding"/>
    <property type="evidence" value="ECO:0007669"/>
    <property type="project" value="UniProtKB-KW"/>
</dbReference>
<evidence type="ECO:0000259" key="24">
    <source>
        <dbReference type="PROSITE" id="PS51677"/>
    </source>
</evidence>
<dbReference type="PROSITE" id="PS51677">
    <property type="entry name" value="NODB"/>
    <property type="match status" value="1"/>
</dbReference>
<dbReference type="EMBL" id="KQ087237">
    <property type="protein sequence ID" value="KLT40296.1"/>
    <property type="molecule type" value="Genomic_DNA"/>
</dbReference>
<dbReference type="InterPro" id="IPR002509">
    <property type="entry name" value="NODB_dom"/>
</dbReference>
<dbReference type="GO" id="GO:0071555">
    <property type="term" value="P:cell wall organization"/>
    <property type="evidence" value="ECO:0007669"/>
    <property type="project" value="UniProtKB-KW"/>
</dbReference>
<evidence type="ECO:0000256" key="5">
    <source>
        <dbReference type="ARBA" id="ARBA00022475"/>
    </source>
</evidence>
<dbReference type="GO" id="GO:0098552">
    <property type="term" value="C:side of membrane"/>
    <property type="evidence" value="ECO:0007669"/>
    <property type="project" value="UniProtKB-KW"/>
</dbReference>
<keyword evidence="9" id="KW-0479">Metal-binding</keyword>
<comment type="cofactor">
    <cofactor evidence="1">
        <name>Co(2+)</name>
        <dbReference type="ChEBI" id="CHEBI:48828"/>
    </cofactor>
</comment>
<evidence type="ECO:0000313" key="25">
    <source>
        <dbReference type="EMBL" id="KLT40296.1"/>
    </source>
</evidence>
<keyword evidence="18" id="KW-0961">Cell wall biogenesis/degradation</keyword>
<evidence type="ECO:0000256" key="6">
    <source>
        <dbReference type="ARBA" id="ARBA00022512"/>
    </source>
</evidence>
<keyword evidence="5" id="KW-1003">Cell membrane</keyword>
<keyword evidence="7" id="KW-0964">Secreted</keyword>
<feature type="domain" description="NodB homology" evidence="24">
    <location>
        <begin position="157"/>
        <end position="351"/>
    </location>
</feature>
<feature type="signal peptide" evidence="23">
    <location>
        <begin position="1"/>
        <end position="15"/>
    </location>
</feature>
<keyword evidence="14" id="KW-0325">Glycoprotein</keyword>
<evidence type="ECO:0000256" key="19">
    <source>
        <dbReference type="ARBA" id="ARBA00023326"/>
    </source>
</evidence>
<feature type="chain" id="PRO_5013380009" description="chitin deacetylase" evidence="23">
    <location>
        <begin position="16"/>
        <end position="451"/>
    </location>
</feature>
<dbReference type="GO" id="GO:0005886">
    <property type="term" value="C:plasma membrane"/>
    <property type="evidence" value="ECO:0007669"/>
    <property type="project" value="UniProtKB-SubCell"/>
</dbReference>
<dbReference type="RefSeq" id="XP_018276787.1">
    <property type="nucleotide sequence ID" value="XM_018421493.1"/>
</dbReference>
<evidence type="ECO:0000256" key="8">
    <source>
        <dbReference type="ARBA" id="ARBA00022622"/>
    </source>
</evidence>
<keyword evidence="13" id="KW-0472">Membrane</keyword>
<organism evidence="25 26">
    <name type="scientific">Cutaneotrichosporon oleaginosum</name>
    <dbReference type="NCBI Taxonomy" id="879819"/>
    <lineage>
        <taxon>Eukaryota</taxon>
        <taxon>Fungi</taxon>
        <taxon>Dikarya</taxon>
        <taxon>Basidiomycota</taxon>
        <taxon>Agaricomycotina</taxon>
        <taxon>Tremellomycetes</taxon>
        <taxon>Trichosporonales</taxon>
        <taxon>Trichosporonaceae</taxon>
        <taxon>Cutaneotrichosporon</taxon>
    </lineage>
</organism>
<evidence type="ECO:0000256" key="15">
    <source>
        <dbReference type="ARBA" id="ARBA00023277"/>
    </source>
</evidence>
<dbReference type="Proteomes" id="UP000053611">
    <property type="component" value="Unassembled WGS sequence"/>
</dbReference>
<evidence type="ECO:0000256" key="11">
    <source>
        <dbReference type="ARBA" id="ARBA00022801"/>
    </source>
</evidence>
<evidence type="ECO:0000256" key="4">
    <source>
        <dbReference type="ARBA" id="ARBA00010973"/>
    </source>
</evidence>
<dbReference type="PANTHER" id="PTHR10587:SF133">
    <property type="entry name" value="CHITIN DEACETYLASE 1-RELATED"/>
    <property type="match status" value="1"/>
</dbReference>
<evidence type="ECO:0000256" key="21">
    <source>
        <dbReference type="ARBA" id="ARBA00048494"/>
    </source>
</evidence>
<keyword evidence="8" id="KW-0336">GPI-anchor</keyword>
<evidence type="ECO:0000256" key="10">
    <source>
        <dbReference type="ARBA" id="ARBA00022729"/>
    </source>
</evidence>
<dbReference type="Gene3D" id="3.20.20.370">
    <property type="entry name" value="Glycoside hydrolase/deacetylase"/>
    <property type="match status" value="1"/>
</dbReference>
<dbReference type="GO" id="GO:0006032">
    <property type="term" value="P:chitin catabolic process"/>
    <property type="evidence" value="ECO:0007669"/>
    <property type="project" value="UniProtKB-KW"/>
</dbReference>
<keyword evidence="10 23" id="KW-0732">Signal</keyword>
<comment type="subcellular location">
    <subcellularLocation>
        <location evidence="3">Cell membrane</location>
        <topology evidence="3">Lipid-anchor</topology>
        <topology evidence="3">GPI-anchor</topology>
    </subcellularLocation>
    <subcellularLocation>
        <location evidence="2">Secreted</location>
        <location evidence="2">Cell wall</location>
    </subcellularLocation>
</comment>
<keyword evidence="15" id="KW-0119">Carbohydrate metabolism</keyword>
<dbReference type="STRING" id="879819.A0A0J0XGV1"/>
<evidence type="ECO:0000256" key="2">
    <source>
        <dbReference type="ARBA" id="ARBA00004191"/>
    </source>
</evidence>
<dbReference type="AlphaFoldDB" id="A0A0J0XGV1"/>
<evidence type="ECO:0000313" key="26">
    <source>
        <dbReference type="Proteomes" id="UP000053611"/>
    </source>
</evidence>
<sequence length="451" mass="47700">MASVILLSLLSGAAAQAVAPAVTGNIRSDIPAQPLHTVDGYQIPPLAEITQNAPSSKTVALFSTGLPGATPTVERAPVIPTTPSSLNYPELDKIPPTNSPQVQRWISEIDWTLVPNLTVTDGTCAGSPEAANDASRCWWTCGGCTRETDIAECPDQYTWGLSFDDGPSPYTPLLLDYLDEKDIKSTFFLVGSRVVSYPSMVVTEYLAGHQLSIHTWSHPSLTKLTNEEIVAELGWTKQAIHDVVGVTPNTFRPPYGDMDDRVRAIAAQMGLTPVMWTRHNGQTLDTTDWNIPGGQANGQTAVSRFQDILDTVPELDTGFIVLQHDLYQQTVDLAVGYFLPMAVESGKYAMKSIIECLGLPAAEAYIETSANVTETQIPGTGTVFQPKVGTQTAAAPQITTGKGSAAVGSQSGSSTNASARPSASATSGAIKSYAPIAVALGAVFAAIAFSA</sequence>
<dbReference type="OrthoDB" id="407355at2759"/>
<evidence type="ECO:0000256" key="14">
    <source>
        <dbReference type="ARBA" id="ARBA00023180"/>
    </source>
</evidence>
<dbReference type="GO" id="GO:0009272">
    <property type="term" value="P:fungal-type cell wall biogenesis"/>
    <property type="evidence" value="ECO:0007669"/>
    <property type="project" value="UniProtKB-ARBA"/>
</dbReference>
<comment type="similarity">
    <text evidence="4">Belongs to the polysaccharide deacetylase family.</text>
</comment>
<keyword evidence="17" id="KW-0449">Lipoprotein</keyword>
<keyword evidence="11" id="KW-0378">Hydrolase</keyword>
<keyword evidence="12" id="KW-0146">Chitin degradation</keyword>
<evidence type="ECO:0000256" key="13">
    <source>
        <dbReference type="ARBA" id="ARBA00023136"/>
    </source>
</evidence>
<dbReference type="GO" id="GO:0004099">
    <property type="term" value="F:chitin deacetylase activity"/>
    <property type="evidence" value="ECO:0007669"/>
    <property type="project" value="UniProtKB-EC"/>
</dbReference>
<keyword evidence="16" id="KW-0170">Cobalt</keyword>
<feature type="compositionally biased region" description="Low complexity" evidence="22">
    <location>
        <begin position="401"/>
        <end position="414"/>
    </location>
</feature>
<dbReference type="Pfam" id="PF01522">
    <property type="entry name" value="Polysacc_deac_1"/>
    <property type="match status" value="1"/>
</dbReference>
<name>A0A0J0XGV1_9TREE</name>
<keyword evidence="26" id="KW-1185">Reference proteome</keyword>
<protein>
    <recommendedName>
        <fullName evidence="20">chitin deacetylase</fullName>
        <ecNumber evidence="20">3.5.1.41</ecNumber>
    </recommendedName>
</protein>
<dbReference type="InterPro" id="IPR011330">
    <property type="entry name" value="Glyco_hydro/deAcase_b/a-brl"/>
</dbReference>
<proteinExistence type="inferred from homology"/>
<dbReference type="FunFam" id="3.20.20.370:FF:000004">
    <property type="entry name" value="Related to Chitin deacetylase"/>
    <property type="match status" value="1"/>
</dbReference>
<dbReference type="EC" id="3.5.1.41" evidence="20"/>
<evidence type="ECO:0000256" key="16">
    <source>
        <dbReference type="ARBA" id="ARBA00023285"/>
    </source>
</evidence>
<evidence type="ECO:0000256" key="9">
    <source>
        <dbReference type="ARBA" id="ARBA00022723"/>
    </source>
</evidence>
<gene>
    <name evidence="25" type="ORF">CC85DRAFT_278013</name>
</gene>
<feature type="region of interest" description="Disordered" evidence="22">
    <location>
        <begin position="399"/>
        <end position="422"/>
    </location>
</feature>
<dbReference type="SUPFAM" id="SSF88713">
    <property type="entry name" value="Glycoside hydrolase/deacetylase"/>
    <property type="match status" value="1"/>
</dbReference>
<dbReference type="PANTHER" id="PTHR10587">
    <property type="entry name" value="GLYCOSYL TRANSFERASE-RELATED"/>
    <property type="match status" value="1"/>
</dbReference>
<evidence type="ECO:0000256" key="1">
    <source>
        <dbReference type="ARBA" id="ARBA00001941"/>
    </source>
</evidence>
<dbReference type="SMR" id="A0A0J0XGV1"/>
<evidence type="ECO:0000256" key="23">
    <source>
        <dbReference type="SAM" id="SignalP"/>
    </source>
</evidence>
<dbReference type="GO" id="GO:0000272">
    <property type="term" value="P:polysaccharide catabolic process"/>
    <property type="evidence" value="ECO:0007669"/>
    <property type="project" value="UniProtKB-KW"/>
</dbReference>
<accession>A0A0J0XGV1</accession>
<keyword evidence="19" id="KW-0624">Polysaccharide degradation</keyword>
<evidence type="ECO:0000256" key="12">
    <source>
        <dbReference type="ARBA" id="ARBA00023024"/>
    </source>
</evidence>
<comment type="catalytic activity">
    <reaction evidence="21">
        <text>[(1-&gt;4)-N-acetyl-beta-D-glucosaminyl](n) + n H2O = chitosan + n acetate</text>
        <dbReference type="Rhea" id="RHEA:10464"/>
        <dbReference type="Rhea" id="RHEA-COMP:9593"/>
        <dbReference type="Rhea" id="RHEA-COMP:9597"/>
        <dbReference type="ChEBI" id="CHEBI:15377"/>
        <dbReference type="ChEBI" id="CHEBI:17029"/>
        <dbReference type="ChEBI" id="CHEBI:30089"/>
        <dbReference type="ChEBI" id="CHEBI:57704"/>
        <dbReference type="EC" id="3.5.1.41"/>
    </reaction>
    <physiologicalReaction direction="left-to-right" evidence="21">
        <dbReference type="Rhea" id="RHEA:10465"/>
    </physiologicalReaction>
</comment>
<dbReference type="GeneID" id="28982096"/>
<evidence type="ECO:0000256" key="18">
    <source>
        <dbReference type="ARBA" id="ARBA00023316"/>
    </source>
</evidence>
<evidence type="ECO:0000256" key="22">
    <source>
        <dbReference type="SAM" id="MobiDB-lite"/>
    </source>
</evidence>
<evidence type="ECO:0000256" key="7">
    <source>
        <dbReference type="ARBA" id="ARBA00022525"/>
    </source>
</evidence>
<keyword evidence="6" id="KW-0134">Cell wall</keyword>